<organism evidence="2 3">
    <name type="scientific">Tianweitania populi</name>
    <dbReference type="NCBI Taxonomy" id="1607949"/>
    <lineage>
        <taxon>Bacteria</taxon>
        <taxon>Pseudomonadati</taxon>
        <taxon>Pseudomonadota</taxon>
        <taxon>Alphaproteobacteria</taxon>
        <taxon>Hyphomicrobiales</taxon>
        <taxon>Phyllobacteriaceae</taxon>
        <taxon>Tianweitania</taxon>
    </lineage>
</organism>
<dbReference type="InterPro" id="IPR035093">
    <property type="entry name" value="RelE/ParE_toxin_dom_sf"/>
</dbReference>
<sequence length="100" mass="11689">MAVVQWHPRAFEQFAELDRAVQTRIQRVLTSLEAMDDVRTKLIPYRAELAGYWKLRVGDYRLVTSLREQDGQTVLVIYLAHRREVYGSRAVSALKRRNAD</sequence>
<evidence type="ECO:0000313" key="3">
    <source>
        <dbReference type="Proteomes" id="UP000630142"/>
    </source>
</evidence>
<dbReference type="Pfam" id="PF05016">
    <property type="entry name" value="ParE_toxin"/>
    <property type="match status" value="1"/>
</dbReference>
<evidence type="ECO:0000313" key="2">
    <source>
        <dbReference type="EMBL" id="GHD11034.1"/>
    </source>
</evidence>
<dbReference type="AlphaFoldDB" id="A0A8J3DUF0"/>
<dbReference type="Proteomes" id="UP000630142">
    <property type="component" value="Unassembled WGS sequence"/>
</dbReference>
<dbReference type="Gene3D" id="3.30.2310.20">
    <property type="entry name" value="RelE-like"/>
    <property type="match status" value="1"/>
</dbReference>
<evidence type="ECO:0000256" key="1">
    <source>
        <dbReference type="ARBA" id="ARBA00022649"/>
    </source>
</evidence>
<accession>A0A8J3DUF0</accession>
<dbReference type="InterPro" id="IPR007712">
    <property type="entry name" value="RelE/ParE_toxin"/>
</dbReference>
<reference evidence="2" key="2">
    <citation type="submission" date="2020-09" db="EMBL/GenBank/DDBJ databases">
        <authorList>
            <person name="Sun Q."/>
            <person name="Kim S."/>
        </authorList>
    </citation>
    <scope>NUCLEOTIDE SEQUENCE</scope>
    <source>
        <strain evidence="2">KCTC 42249</strain>
    </source>
</reference>
<comment type="caution">
    <text evidence="2">The sequence shown here is derived from an EMBL/GenBank/DDBJ whole genome shotgun (WGS) entry which is preliminary data.</text>
</comment>
<reference evidence="2" key="1">
    <citation type="journal article" date="2014" name="Int. J. Syst. Evol. Microbiol.">
        <title>Complete genome sequence of Corynebacterium casei LMG S-19264T (=DSM 44701T), isolated from a smear-ripened cheese.</title>
        <authorList>
            <consortium name="US DOE Joint Genome Institute (JGI-PGF)"/>
            <person name="Walter F."/>
            <person name="Albersmeier A."/>
            <person name="Kalinowski J."/>
            <person name="Ruckert C."/>
        </authorList>
    </citation>
    <scope>NUCLEOTIDE SEQUENCE</scope>
    <source>
        <strain evidence="2">KCTC 42249</strain>
    </source>
</reference>
<keyword evidence="1" id="KW-1277">Toxin-antitoxin system</keyword>
<keyword evidence="3" id="KW-1185">Reference proteome</keyword>
<dbReference type="RefSeq" id="WP_189502711.1">
    <property type="nucleotide sequence ID" value="NZ_BMZQ01000001.1"/>
</dbReference>
<proteinExistence type="predicted"/>
<protein>
    <submittedName>
        <fullName evidence="2">Translation repressor RelE</fullName>
    </submittedName>
</protein>
<name>A0A8J3DUF0_9HYPH</name>
<dbReference type="EMBL" id="BMZQ01000001">
    <property type="protein sequence ID" value="GHD11034.1"/>
    <property type="molecule type" value="Genomic_DNA"/>
</dbReference>
<dbReference type="SUPFAM" id="SSF143011">
    <property type="entry name" value="RelE-like"/>
    <property type="match status" value="1"/>
</dbReference>
<gene>
    <name evidence="2" type="ORF">GCM10016234_13710</name>
</gene>